<feature type="region of interest" description="Disordered" evidence="2">
    <location>
        <begin position="384"/>
        <end position="417"/>
    </location>
</feature>
<evidence type="ECO:0000256" key="1">
    <source>
        <dbReference type="PROSITE-ProRule" id="PRU00325"/>
    </source>
</evidence>
<keyword evidence="1" id="KW-0479">Metal-binding</keyword>
<dbReference type="AlphaFoldDB" id="A0A445D862"/>
<sequence>MLKQHRKLSMFVRRTTKNNEKARIRPSKTYQSFVVAASSHRELSFIEKNVRNYITKEVQNISEQDDTKEFGKYNLVFGSFVGVNHHDQSTLLGCDLMKNEDIQSFKWLFECWLRCMGGKAPKGIFIDQCASMQKAIEMCMPTTIQRWCIWHIMKKIPSKLNGYKRHKEIEQEMSHIIWNLFTKDALDRNWNDFVTKFGVGENKWRSELYEDRHLWIPVYLDHYFWVGMRSTQRSESMHTFFNKFITWNSSLIQFVKKYDNCLASREQREKEFDATDIHTVIPCATKSSRFLTPHSTSFFVTYDTVSREVKCQCLLFKSRGVLCRHLLSVLSFERVDKVAPKYILECWSKNIKWRYTHIKSSQDEPLLKPRSKRFDDLATLSDVNGLQSPPRVRTRGRPKNRVGSNLKKDLKRLKEKEKASSKRVEPFRWWINDSVKLQPLQCTGYELSRRGLQDF</sequence>
<organism evidence="4 5">
    <name type="scientific">Arachis hypogaea</name>
    <name type="common">Peanut</name>
    <dbReference type="NCBI Taxonomy" id="3818"/>
    <lineage>
        <taxon>Eukaryota</taxon>
        <taxon>Viridiplantae</taxon>
        <taxon>Streptophyta</taxon>
        <taxon>Embryophyta</taxon>
        <taxon>Tracheophyta</taxon>
        <taxon>Spermatophyta</taxon>
        <taxon>Magnoliopsida</taxon>
        <taxon>eudicotyledons</taxon>
        <taxon>Gunneridae</taxon>
        <taxon>Pentapetalae</taxon>
        <taxon>rosids</taxon>
        <taxon>fabids</taxon>
        <taxon>Fabales</taxon>
        <taxon>Fabaceae</taxon>
        <taxon>Papilionoideae</taxon>
        <taxon>50 kb inversion clade</taxon>
        <taxon>dalbergioids sensu lato</taxon>
        <taxon>Dalbergieae</taxon>
        <taxon>Pterocarpus clade</taxon>
        <taxon>Arachis</taxon>
    </lineage>
</organism>
<dbReference type="GO" id="GO:0008270">
    <property type="term" value="F:zinc ion binding"/>
    <property type="evidence" value="ECO:0007669"/>
    <property type="project" value="UniProtKB-KW"/>
</dbReference>
<keyword evidence="5" id="KW-1185">Reference proteome</keyword>
<keyword evidence="1" id="KW-0863">Zinc-finger</keyword>
<dbReference type="InterPro" id="IPR007527">
    <property type="entry name" value="Znf_SWIM"/>
</dbReference>
<evidence type="ECO:0000313" key="5">
    <source>
        <dbReference type="Proteomes" id="UP000289738"/>
    </source>
</evidence>
<proteinExistence type="predicted"/>
<evidence type="ECO:0000313" key="4">
    <source>
        <dbReference type="EMBL" id="RYR59445.1"/>
    </source>
</evidence>
<comment type="caution">
    <text evidence="4">The sequence shown here is derived from an EMBL/GenBank/DDBJ whole genome shotgun (WGS) entry which is preliminary data.</text>
</comment>
<evidence type="ECO:0000259" key="3">
    <source>
        <dbReference type="PROSITE" id="PS50966"/>
    </source>
</evidence>
<dbReference type="PANTHER" id="PTHR47718:SF13">
    <property type="entry name" value="OS09G0290500 PROTEIN"/>
    <property type="match status" value="1"/>
</dbReference>
<dbReference type="Pfam" id="PF10551">
    <property type="entry name" value="MULE"/>
    <property type="match status" value="1"/>
</dbReference>
<dbReference type="PROSITE" id="PS50966">
    <property type="entry name" value="ZF_SWIM"/>
    <property type="match status" value="1"/>
</dbReference>
<dbReference type="InterPro" id="IPR018289">
    <property type="entry name" value="MULE_transposase_dom"/>
</dbReference>
<reference evidence="4 5" key="1">
    <citation type="submission" date="2019-01" db="EMBL/GenBank/DDBJ databases">
        <title>Sequencing of cultivated peanut Arachis hypogaea provides insights into genome evolution and oil improvement.</title>
        <authorList>
            <person name="Chen X."/>
        </authorList>
    </citation>
    <scope>NUCLEOTIDE SEQUENCE [LARGE SCALE GENOMIC DNA]</scope>
    <source>
        <strain evidence="5">cv. Fuhuasheng</strain>
        <tissue evidence="4">Leaves</tissue>
    </source>
</reference>
<keyword evidence="1" id="KW-0862">Zinc</keyword>
<dbReference type="PANTHER" id="PTHR47718">
    <property type="entry name" value="OS01G0519700 PROTEIN"/>
    <property type="match status" value="1"/>
</dbReference>
<dbReference type="EMBL" id="SDMP01000005">
    <property type="protein sequence ID" value="RYR59445.1"/>
    <property type="molecule type" value="Genomic_DNA"/>
</dbReference>
<evidence type="ECO:0000256" key="2">
    <source>
        <dbReference type="SAM" id="MobiDB-lite"/>
    </source>
</evidence>
<accession>A0A445D862</accession>
<dbReference type="Proteomes" id="UP000289738">
    <property type="component" value="Chromosome A05"/>
</dbReference>
<name>A0A445D862_ARAHY</name>
<feature type="domain" description="SWIM-type" evidence="3">
    <location>
        <begin position="298"/>
        <end position="334"/>
    </location>
</feature>
<dbReference type="STRING" id="3818.A0A445D862"/>
<feature type="compositionally biased region" description="Basic and acidic residues" evidence="2">
    <location>
        <begin position="406"/>
        <end position="417"/>
    </location>
</feature>
<protein>
    <recommendedName>
        <fullName evidence="3">SWIM-type domain-containing protein</fullName>
    </recommendedName>
</protein>
<gene>
    <name evidence="4" type="ORF">Ahy_A05g025326</name>
</gene>